<feature type="compositionally biased region" description="Polar residues" evidence="2">
    <location>
        <begin position="745"/>
        <end position="758"/>
    </location>
</feature>
<dbReference type="SUPFAM" id="SSF48452">
    <property type="entry name" value="TPR-like"/>
    <property type="match status" value="1"/>
</dbReference>
<proteinExistence type="predicted"/>
<dbReference type="GO" id="GO:0042162">
    <property type="term" value="F:telomeric DNA binding"/>
    <property type="evidence" value="ECO:0007669"/>
    <property type="project" value="TreeGrafter"/>
</dbReference>
<feature type="non-terminal residue" evidence="4">
    <location>
        <position position="785"/>
    </location>
</feature>
<evidence type="ECO:0000259" key="3">
    <source>
        <dbReference type="Pfam" id="PF10373"/>
    </source>
</evidence>
<name>A0A085LT64_9BILA</name>
<keyword evidence="1" id="KW-0866">Nonsense-mediated mRNA decay</keyword>
<organism evidence="4 5">
    <name type="scientific">Trichuris suis</name>
    <name type="common">pig whipworm</name>
    <dbReference type="NCBI Taxonomy" id="68888"/>
    <lineage>
        <taxon>Eukaryota</taxon>
        <taxon>Metazoa</taxon>
        <taxon>Ecdysozoa</taxon>
        <taxon>Nematoda</taxon>
        <taxon>Enoplea</taxon>
        <taxon>Dorylaimia</taxon>
        <taxon>Trichinellida</taxon>
        <taxon>Trichuridae</taxon>
        <taxon>Trichuris</taxon>
    </lineage>
</organism>
<dbReference type="EMBL" id="KL363301">
    <property type="protein sequence ID" value="KFD48160.1"/>
    <property type="molecule type" value="Genomic_DNA"/>
</dbReference>
<dbReference type="PANTHER" id="PTHR15696">
    <property type="entry name" value="SMG-7 SUPPRESSOR WITH MORPHOLOGICAL EFFECT ON GENITALIA PROTEIN 7"/>
    <property type="match status" value="1"/>
</dbReference>
<sequence>MKPEKDKSEVEVLLGMVVDNSGCVNWLARRRLQAYLEAAMVNSLSLALSRRYEMLLWNFCFKNVMDLRSKKGHNGVDSNKVNSELCFSPAIPTAEIPSHIIGSLNSLMLRLIYRYNARGERIFNTQYIGTGPYDIEPIKGIRRSDYLYAIQFCLVHIGDVMRHQRYMKEAQSYYEKALSVSTHYGHPYNQLGILETVGDKKLAAAYFYTRALHCTVSFANAGVNLERLYLSIDLNEPAYDSFPHNLLQIQAALYLDRQVDIADKLFEKVAHTIVEHVQLCTIREFELMQVFLTCLGCLRRVMTTGETRTIARWQSRRLHILAGFLQTVLVDLLECGLEFLLKHAPNVLYTFCRWAQFDWPKLLHMNDFIREVRFLRPLVELLKNGQSRLNISLKEYNKWNDLPLPTDRLLEGFQPLSSCHGSLDLSVGQFRGVAEYPAQQTLLLLRLMQFGAFVSECLCDKNLLDVKVSENEKLEYDFQSCTVYTIDSTPNDKQVVVDDVCQLKQSVEQESESAVLPMVKALKRDAEKAKRSHSTQKALLTKKNLFLKEGRVFLSASDMEASLAKGCCRLKLALGKKDQLHTEKVQNGGFPVVHPTAPAPPSVEVAELLYLLDIRRKENGAGEASNESSIGNISSLNCSQSSGYGGEVAEFASKEIDGEVKWQSLPSSPFDVNNVVQKPRTSSMHFMSVQDPYFKAVQSTESFLNGHSQQYSKTCWSTFREPVSWRNGPMRGWPNADWAYRKSPVDNNTDPFGNSSPLSPLDRPRAGQLRPIGFERNRRFKSAAP</sequence>
<dbReference type="PANTHER" id="PTHR15696:SF5">
    <property type="entry name" value="NONSENSE-MEDIATED MRNA DECAY FACTOR SMG7"/>
    <property type="match status" value="1"/>
</dbReference>
<evidence type="ECO:0000313" key="5">
    <source>
        <dbReference type="Proteomes" id="UP000030764"/>
    </source>
</evidence>
<keyword evidence="5" id="KW-1185">Reference proteome</keyword>
<evidence type="ECO:0000256" key="1">
    <source>
        <dbReference type="ARBA" id="ARBA00023161"/>
    </source>
</evidence>
<feature type="region of interest" description="Disordered" evidence="2">
    <location>
        <begin position="742"/>
        <end position="785"/>
    </location>
</feature>
<dbReference type="InterPro" id="IPR011990">
    <property type="entry name" value="TPR-like_helical_dom_sf"/>
</dbReference>
<protein>
    <recommendedName>
        <fullName evidence="3">DNA/RNA-binding domain-containing protein</fullName>
    </recommendedName>
</protein>
<dbReference type="GO" id="GO:0000184">
    <property type="term" value="P:nuclear-transcribed mRNA catabolic process, nonsense-mediated decay"/>
    <property type="evidence" value="ECO:0007669"/>
    <property type="project" value="UniProtKB-KW"/>
</dbReference>
<evidence type="ECO:0000313" key="4">
    <source>
        <dbReference type="EMBL" id="KFD48160.1"/>
    </source>
</evidence>
<dbReference type="InterPro" id="IPR045153">
    <property type="entry name" value="Est1/Ebs1-like"/>
</dbReference>
<evidence type="ECO:0000256" key="2">
    <source>
        <dbReference type="SAM" id="MobiDB-lite"/>
    </source>
</evidence>
<dbReference type="AlphaFoldDB" id="A0A085LT64"/>
<dbReference type="Gene3D" id="1.25.40.10">
    <property type="entry name" value="Tetratricopeptide repeat domain"/>
    <property type="match status" value="1"/>
</dbReference>
<reference evidence="4 5" key="1">
    <citation type="journal article" date="2014" name="Nat. Genet.">
        <title>Genome and transcriptome of the porcine whipworm Trichuris suis.</title>
        <authorList>
            <person name="Jex A.R."/>
            <person name="Nejsum P."/>
            <person name="Schwarz E.M."/>
            <person name="Hu L."/>
            <person name="Young N.D."/>
            <person name="Hall R.S."/>
            <person name="Korhonen P.K."/>
            <person name="Liao S."/>
            <person name="Thamsborg S."/>
            <person name="Xia J."/>
            <person name="Xu P."/>
            <person name="Wang S."/>
            <person name="Scheerlinck J.P."/>
            <person name="Hofmann A."/>
            <person name="Sternberg P.W."/>
            <person name="Wang J."/>
            <person name="Gasser R.B."/>
        </authorList>
    </citation>
    <scope>NUCLEOTIDE SEQUENCE [LARGE SCALE GENOMIC DNA]</scope>
    <source>
        <strain evidence="4">DCEP-RM93M</strain>
    </source>
</reference>
<dbReference type="GO" id="GO:0005697">
    <property type="term" value="C:telomerase holoenzyme complex"/>
    <property type="evidence" value="ECO:0007669"/>
    <property type="project" value="TreeGrafter"/>
</dbReference>
<dbReference type="Proteomes" id="UP000030764">
    <property type="component" value="Unassembled WGS sequence"/>
</dbReference>
<dbReference type="InterPro" id="IPR018834">
    <property type="entry name" value="DNA/RNA-bd_Est1-type"/>
</dbReference>
<accession>A0A085LT64</accession>
<dbReference type="Pfam" id="PF10373">
    <property type="entry name" value="EST1_DNA_bind"/>
    <property type="match status" value="1"/>
</dbReference>
<gene>
    <name evidence="4" type="ORF">M513_10946</name>
</gene>
<feature type="domain" description="DNA/RNA-binding" evidence="3">
    <location>
        <begin position="170"/>
        <end position="418"/>
    </location>
</feature>
<dbReference type="GO" id="GO:0070034">
    <property type="term" value="F:telomerase RNA binding"/>
    <property type="evidence" value="ECO:0007669"/>
    <property type="project" value="TreeGrafter"/>
</dbReference>